<dbReference type="Gene3D" id="2.150.10.10">
    <property type="entry name" value="Serralysin-like metalloprotease, C-terminal"/>
    <property type="match status" value="1"/>
</dbReference>
<dbReference type="SUPFAM" id="SSF51120">
    <property type="entry name" value="beta-Roll"/>
    <property type="match status" value="1"/>
</dbReference>
<proteinExistence type="predicted"/>
<name>A0A381NNQ7_9ZZZZ</name>
<dbReference type="AlphaFoldDB" id="A0A381NNQ7"/>
<dbReference type="PROSITE" id="PS51257">
    <property type="entry name" value="PROKAR_LIPOPROTEIN"/>
    <property type="match status" value="1"/>
</dbReference>
<evidence type="ECO:0000313" key="1">
    <source>
        <dbReference type="EMBL" id="SUZ56150.1"/>
    </source>
</evidence>
<protein>
    <submittedName>
        <fullName evidence="1">Uncharacterized protein</fullName>
    </submittedName>
</protein>
<dbReference type="EMBL" id="UINC01000483">
    <property type="protein sequence ID" value="SUZ56150.1"/>
    <property type="molecule type" value="Genomic_DNA"/>
</dbReference>
<dbReference type="InterPro" id="IPR011049">
    <property type="entry name" value="Serralysin-like_metalloprot_C"/>
</dbReference>
<organism evidence="1">
    <name type="scientific">marine metagenome</name>
    <dbReference type="NCBI Taxonomy" id="408172"/>
    <lineage>
        <taxon>unclassified sequences</taxon>
        <taxon>metagenomes</taxon>
        <taxon>ecological metagenomes</taxon>
    </lineage>
</organism>
<accession>A0A381NNQ7</accession>
<sequence>MKRMQMLLVPTVLIATMACAQQGPEGPDPNRPGALELIEYDVPDQVDIDYEVLDDIDTSSSEFGVVSLPADVGRTLTGLFTKYTKHVAPNGKPIHILGQSRVSDLQMARAREILRYHLSDAPGTRYGSDKSEIANRMGDVRATLIYTDTQARAFAMYDILEPSDLALQDLYATESPVEGDYVYVHNEAPQGGFYTRDASYEEIMHLVHSKGIEEALPEYHAAIERAEKRAVEAGIYKYGRTAPHEYIISGFDIYFGLWDHDPQGNGGSYGDEYPYHTRAEMQAGDRPLFDLVEEFWPEYLTYNAYLDPSFEGTFVMVQDKAVEYTNKSRFLVDVTLTGDKDTSVSGNDQDNLLTGNVGDNGFTGGAGDDVIAGAAGRDQAFFTGVASDYRVETKGAITTVTDTVDGRDGTDELTGIEVLVFHDKEVELE</sequence>
<reference evidence="1" key="1">
    <citation type="submission" date="2018-05" db="EMBL/GenBank/DDBJ databases">
        <authorList>
            <person name="Lanie J.A."/>
            <person name="Ng W.-L."/>
            <person name="Kazmierczak K.M."/>
            <person name="Andrzejewski T.M."/>
            <person name="Davidsen T.M."/>
            <person name="Wayne K.J."/>
            <person name="Tettelin H."/>
            <person name="Glass J.I."/>
            <person name="Rusch D."/>
            <person name="Podicherti R."/>
            <person name="Tsui H.-C.T."/>
            <person name="Winkler M.E."/>
        </authorList>
    </citation>
    <scope>NUCLEOTIDE SEQUENCE</scope>
</reference>
<gene>
    <name evidence="1" type="ORF">METZ01_LOCUS9004</name>
</gene>